<proteinExistence type="inferred from homology"/>
<dbReference type="PANTHER" id="PTHR11972:SF41">
    <property type="entry name" value="FERRIC REDUCTION OXIDASE 2"/>
    <property type="match status" value="1"/>
</dbReference>
<dbReference type="Gene3D" id="3.40.50.80">
    <property type="entry name" value="Nucleotide-binding domain of ferredoxin-NADP reductase (FNR) module"/>
    <property type="match status" value="2"/>
</dbReference>
<accession>A0AAQ3QHV2</accession>
<protein>
    <recommendedName>
        <fullName evidence="12">ferric-chelate reductase (NADH)</fullName>
        <ecNumber evidence="12">1.16.1.7</ecNumber>
    </recommendedName>
</protein>
<feature type="transmembrane region" description="Helical" evidence="13">
    <location>
        <begin position="752"/>
        <end position="772"/>
    </location>
</feature>
<keyword evidence="6 13" id="KW-1133">Transmembrane helix</keyword>
<comment type="catalytic activity">
    <reaction evidence="11">
        <text>2 a Fe(II)-siderophore + NAD(+) + H(+) = 2 a Fe(III)-siderophore + NADH</text>
        <dbReference type="Rhea" id="RHEA:15061"/>
        <dbReference type="Rhea" id="RHEA-COMP:11342"/>
        <dbReference type="Rhea" id="RHEA-COMP:11344"/>
        <dbReference type="ChEBI" id="CHEBI:15378"/>
        <dbReference type="ChEBI" id="CHEBI:29033"/>
        <dbReference type="ChEBI" id="CHEBI:29034"/>
        <dbReference type="ChEBI" id="CHEBI:57540"/>
        <dbReference type="ChEBI" id="CHEBI:57945"/>
        <dbReference type="EC" id="1.16.1.7"/>
    </reaction>
</comment>
<dbReference type="PANTHER" id="PTHR11972">
    <property type="entry name" value="NADPH OXIDASE"/>
    <property type="match status" value="1"/>
</dbReference>
<dbReference type="InterPro" id="IPR039261">
    <property type="entry name" value="FNR_nucleotide-bd"/>
</dbReference>
<feature type="transmembrane region" description="Helical" evidence="13">
    <location>
        <begin position="143"/>
        <end position="164"/>
    </location>
</feature>
<feature type="transmembrane region" description="Helical" evidence="13">
    <location>
        <begin position="1272"/>
        <end position="1291"/>
    </location>
</feature>
<dbReference type="PROSITE" id="PS51384">
    <property type="entry name" value="FAD_FR"/>
    <property type="match status" value="2"/>
</dbReference>
<keyword evidence="16" id="KW-1185">Reference proteome</keyword>
<feature type="transmembrane region" description="Helical" evidence="13">
    <location>
        <begin position="932"/>
        <end position="950"/>
    </location>
</feature>
<feature type="transmembrane region" description="Helical" evidence="13">
    <location>
        <begin position="274"/>
        <end position="293"/>
    </location>
</feature>
<keyword evidence="8" id="KW-0408">Iron</keyword>
<feature type="transmembrane region" description="Helical" evidence="13">
    <location>
        <begin position="801"/>
        <end position="823"/>
    </location>
</feature>
<sequence>MGTKAVKLLATVLFLGWLMMWVMMPTYTYANSWSKVLYPKTNSTYFGMQGTNMLIFTIPILLIAVLGCIYLHIQQKTGHSKRLFRCAEAWKRIVLVRGPFGIVSGIELAFCLSFMALLIWYFSCFMVTGLENLHERWEHKLKATGLRLGLAGNLCLVFLFFPVTRGSSVLRVIGLTSESSIKYHIWLGHIAMALLTCHGLCYIISWVATDHIHKMLEWSKVKASNVAGEIALLSGLIMWATTIPRIRRKMFEIFFYSHQLYALFLFFFLMHVGIAFFCYILPGVFLFMVDRFLRYLQSSSKVRLVSARLLPSEAVELNFAKNPSFSYNPLSIIFINIPSISSLQWHPFTVTSNSNLEPQRLSVVIKKEGSWTEKLYKTISSSSLVHLNVSVEGPYGPNSMDFLRHDSLVMVSGGSGITPFISMIRELIYIRTTTKSPTPSVLLICSFKNSADLTMLDLLFPVSSNASQLAQLQLRIEAFVTRETTPNESNELIIQTKWFKPNSSDVPIFPVLGSNNWLWLGAIVLSSFAAFLVLTGLLTHYYIYPREQNTIPNYPLALRSLLSLLFLCVSIVATSSAAFLWNKKRNATEAKKIQNMEAPIPTTSTNSPWIYSANCELESVPRQSSIVGATNVHFGKRPDLKEMLLECKGSNIGVMASGPSALRHASCTPLVTSRKHQPKLIRGEKEMDKARSSQDGGRKMVLKAMQLLAALVFIGWLMIWIIMPTNTYRNNWSLKLRAQTNSTYFGRQGTSIITNTLPILFIAVLGCVYLHLVKKGGNSQSHSSSHNLLAWKRPLFMNWPLGVVSGIELTFCFMFLLLLIWFYSTYLVVGFSNLHSSSDDDGEELWQARLDSAAIRLGLLGDLCCAFLFFPVARGSSLLPLLGFTSESSIRYHVWLGHITMAVFSAHGICYIIYWAATNQIDEMLKWAKTDVSNVAGEIALLAGLALWAMTFPRIRRKMFELFYYTHHLYVVFLFFYLMHVGISHFCYILPGVYLFMVDRYLRFLQSRSKARLVSARLLPSEAIELNFAKSTGLAFEPLSTVFINVPSVSSLQWHPFTVSSSSNLEPERLSVIIKKEGSWTQKLYRTLASPLPQDRLQASVEGPYGPVSKNFLRYESLILVSGGSGITPFIAIIRELIYQRTTLNKPTPAILLISAFKTSADLTMLDLLLPISGNISDLRGLELKIEAFVTRQKSPADDEPKNIRSIWFKPLPSDVPIAAVLGPNGWLWLSAIISSSFVSFLILIGILQRYYIYPIDHNTNEVYSYAARSALNLLFMCICIVAAASAAVLWNKKGNSKEAKQIQNIDAPTPTSSPSSWFYNADRELESVPQESLVKATKVHYGGRPPLKKMLLEFEGSDVGVMASGPRGLRHEVAAICSSGLANNLHFESISFNW</sequence>
<dbReference type="SFLD" id="SFLDG01168">
    <property type="entry name" value="Ferric_reductase_subgroup_(FRE"/>
    <property type="match status" value="2"/>
</dbReference>
<dbReference type="InterPro" id="IPR017927">
    <property type="entry name" value="FAD-bd_FR_type"/>
</dbReference>
<evidence type="ECO:0000256" key="1">
    <source>
        <dbReference type="ARBA" id="ARBA00004141"/>
    </source>
</evidence>
<feature type="transmembrane region" description="Helical" evidence="13">
    <location>
        <begin position="94"/>
        <end position="123"/>
    </location>
</feature>
<dbReference type="GO" id="GO:0005886">
    <property type="term" value="C:plasma membrane"/>
    <property type="evidence" value="ECO:0007669"/>
    <property type="project" value="TreeGrafter"/>
</dbReference>
<evidence type="ECO:0000256" key="4">
    <source>
        <dbReference type="ARBA" id="ARBA00022692"/>
    </source>
</evidence>
<feature type="domain" description="FAD-binding FR-type" evidence="14">
    <location>
        <begin position="297"/>
        <end position="401"/>
    </location>
</feature>
<keyword evidence="5" id="KW-0479">Metal-binding</keyword>
<dbReference type="GO" id="GO:0006811">
    <property type="term" value="P:monoatomic ion transport"/>
    <property type="evidence" value="ECO:0007669"/>
    <property type="project" value="UniProtKB-KW"/>
</dbReference>
<dbReference type="EC" id="1.16.1.7" evidence="12"/>
<feature type="transmembrane region" description="Helical" evidence="13">
    <location>
        <begin position="54"/>
        <end position="73"/>
    </location>
</feature>
<comment type="subcellular location">
    <subcellularLocation>
        <location evidence="1">Membrane</location>
        <topology evidence="1">Multi-pass membrane protein</topology>
    </subcellularLocation>
</comment>
<keyword evidence="10 13" id="KW-0472">Membrane</keyword>
<evidence type="ECO:0000256" key="11">
    <source>
        <dbReference type="ARBA" id="ARBA00050970"/>
    </source>
</evidence>
<dbReference type="SUPFAM" id="SSF52343">
    <property type="entry name" value="Ferredoxin reductase-like, C-terminal NADP-linked domain"/>
    <property type="match status" value="2"/>
</dbReference>
<feature type="transmembrane region" description="Helical" evidence="13">
    <location>
        <begin position="1227"/>
        <end position="1252"/>
    </location>
</feature>
<evidence type="ECO:0000256" key="12">
    <source>
        <dbReference type="ARBA" id="ARBA00066905"/>
    </source>
</evidence>
<dbReference type="InterPro" id="IPR013112">
    <property type="entry name" value="FAD-bd_8"/>
</dbReference>
<evidence type="ECO:0000313" key="16">
    <source>
        <dbReference type="Proteomes" id="UP001327560"/>
    </source>
</evidence>
<dbReference type="GO" id="GO:0046872">
    <property type="term" value="F:metal ion binding"/>
    <property type="evidence" value="ECO:0007669"/>
    <property type="project" value="UniProtKB-KW"/>
</dbReference>
<evidence type="ECO:0000259" key="14">
    <source>
        <dbReference type="PROSITE" id="PS51384"/>
    </source>
</evidence>
<dbReference type="Pfam" id="PF01794">
    <property type="entry name" value="Ferric_reduct"/>
    <property type="match status" value="2"/>
</dbReference>
<dbReference type="Pfam" id="PF08030">
    <property type="entry name" value="NAD_binding_6"/>
    <property type="match status" value="2"/>
</dbReference>
<organism evidence="15 16">
    <name type="scientific">Canna indica</name>
    <name type="common">Indian-shot</name>
    <dbReference type="NCBI Taxonomy" id="4628"/>
    <lineage>
        <taxon>Eukaryota</taxon>
        <taxon>Viridiplantae</taxon>
        <taxon>Streptophyta</taxon>
        <taxon>Embryophyta</taxon>
        <taxon>Tracheophyta</taxon>
        <taxon>Spermatophyta</taxon>
        <taxon>Magnoliopsida</taxon>
        <taxon>Liliopsida</taxon>
        <taxon>Zingiberales</taxon>
        <taxon>Cannaceae</taxon>
        <taxon>Canna</taxon>
    </lineage>
</organism>
<evidence type="ECO:0000256" key="6">
    <source>
        <dbReference type="ARBA" id="ARBA00022989"/>
    </source>
</evidence>
<evidence type="ECO:0000256" key="8">
    <source>
        <dbReference type="ARBA" id="ARBA00023004"/>
    </source>
</evidence>
<evidence type="ECO:0000256" key="3">
    <source>
        <dbReference type="ARBA" id="ARBA00022448"/>
    </source>
</evidence>
<dbReference type="EMBL" id="CP136895">
    <property type="protein sequence ID" value="WOL09976.1"/>
    <property type="molecule type" value="Genomic_DNA"/>
</dbReference>
<name>A0AAQ3QHV2_9LILI</name>
<dbReference type="GO" id="GO:0140618">
    <property type="term" value="F:ferric-chelate reductase (NADH) activity"/>
    <property type="evidence" value="ECO:0007669"/>
    <property type="project" value="UniProtKB-EC"/>
</dbReference>
<feature type="transmembrane region" description="Helical" evidence="13">
    <location>
        <begin position="185"/>
        <end position="206"/>
    </location>
</feature>
<dbReference type="InterPro" id="IPR050369">
    <property type="entry name" value="RBOH/FRE"/>
</dbReference>
<feature type="transmembrane region" description="Helical" evidence="13">
    <location>
        <begin position="894"/>
        <end position="917"/>
    </location>
</feature>
<feature type="transmembrane region" description="Helical" evidence="13">
    <location>
        <begin position="226"/>
        <end position="243"/>
    </location>
</feature>
<feature type="transmembrane region" description="Helical" evidence="13">
    <location>
        <begin position="701"/>
        <end position="723"/>
    </location>
</feature>
<evidence type="ECO:0000256" key="5">
    <source>
        <dbReference type="ARBA" id="ARBA00022723"/>
    </source>
</evidence>
<feature type="domain" description="FAD-binding FR-type" evidence="14">
    <location>
        <begin position="1006"/>
        <end position="1111"/>
    </location>
</feature>
<evidence type="ECO:0000256" key="9">
    <source>
        <dbReference type="ARBA" id="ARBA00023065"/>
    </source>
</evidence>
<evidence type="ECO:0000256" key="13">
    <source>
        <dbReference type="SAM" id="Phobius"/>
    </source>
</evidence>
<keyword evidence="7" id="KW-0560">Oxidoreductase</keyword>
<evidence type="ECO:0000256" key="10">
    <source>
        <dbReference type="ARBA" id="ARBA00023136"/>
    </source>
</evidence>
<dbReference type="InterPro" id="IPR013130">
    <property type="entry name" value="Fe3_Rdtase_TM_dom"/>
</dbReference>
<reference evidence="15 16" key="1">
    <citation type="submission" date="2023-10" db="EMBL/GenBank/DDBJ databases">
        <title>Chromosome-scale genome assembly provides insights into flower coloration mechanisms of Canna indica.</title>
        <authorList>
            <person name="Li C."/>
        </authorList>
    </citation>
    <scope>NUCLEOTIDE SEQUENCE [LARGE SCALE GENOMIC DNA]</scope>
    <source>
        <tissue evidence="15">Flower</tissue>
    </source>
</reference>
<keyword evidence="9" id="KW-0406">Ion transport</keyword>
<feature type="transmembrane region" description="Helical" evidence="13">
    <location>
        <begin position="853"/>
        <end position="873"/>
    </location>
</feature>
<feature type="transmembrane region" description="Helical" evidence="13">
    <location>
        <begin position="556"/>
        <end position="581"/>
    </location>
</feature>
<evidence type="ECO:0000256" key="2">
    <source>
        <dbReference type="ARBA" id="ARBA00006278"/>
    </source>
</evidence>
<evidence type="ECO:0000313" key="15">
    <source>
        <dbReference type="EMBL" id="WOL09976.1"/>
    </source>
</evidence>
<feature type="transmembrane region" description="Helical" evidence="13">
    <location>
        <begin position="517"/>
        <end position="544"/>
    </location>
</feature>
<dbReference type="SFLD" id="SFLDS00052">
    <property type="entry name" value="Ferric_Reductase_Domain"/>
    <property type="match status" value="2"/>
</dbReference>
<dbReference type="Pfam" id="PF08022">
    <property type="entry name" value="FAD_binding_8"/>
    <property type="match status" value="2"/>
</dbReference>
<dbReference type="CDD" id="cd06186">
    <property type="entry name" value="NOX_Duox_like_FAD_NADP"/>
    <property type="match status" value="2"/>
</dbReference>
<dbReference type="InterPro" id="IPR013121">
    <property type="entry name" value="Fe_red_NAD-bd_6"/>
</dbReference>
<comment type="similarity">
    <text evidence="2">Belongs to the ferric reductase (FRE) family.</text>
</comment>
<evidence type="ECO:0000256" key="7">
    <source>
        <dbReference type="ARBA" id="ARBA00023002"/>
    </source>
</evidence>
<dbReference type="FunFam" id="3.40.50.80:FF:000039">
    <property type="entry name" value="Ferric reduction oxidase 3"/>
    <property type="match status" value="2"/>
</dbReference>
<dbReference type="Proteomes" id="UP001327560">
    <property type="component" value="Chromosome 6"/>
</dbReference>
<keyword evidence="3" id="KW-0813">Transport</keyword>
<gene>
    <name evidence="15" type="ORF">Cni_G18730</name>
</gene>
<keyword evidence="4 13" id="KW-0812">Transmembrane</keyword>